<proteinExistence type="inferred from homology"/>
<dbReference type="InterPro" id="IPR005475">
    <property type="entry name" value="Transketolase-like_Pyr-bd"/>
</dbReference>
<dbReference type="Gene3D" id="3.40.50.12470">
    <property type="match status" value="1"/>
</dbReference>
<feature type="domain" description="Transketolase-like pyrimidine-binding" evidence="5">
    <location>
        <begin position="17"/>
        <end position="68"/>
    </location>
</feature>
<dbReference type="GO" id="GO:0005739">
    <property type="term" value="C:mitochondrion"/>
    <property type="evidence" value="ECO:0007669"/>
    <property type="project" value="TreeGrafter"/>
</dbReference>
<reference evidence="6 7" key="1">
    <citation type="journal article" date="2017" name="Mol. Biol. Evol.">
        <title>The 4-celled Tetrabaena socialis nuclear genome reveals the essential components for genetic control of cell number at the origin of multicellularity in the volvocine lineage.</title>
        <authorList>
            <person name="Featherston J."/>
            <person name="Arakaki Y."/>
            <person name="Hanschen E.R."/>
            <person name="Ferris P.J."/>
            <person name="Michod R.E."/>
            <person name="Olson B.J.S.C."/>
            <person name="Nozaki H."/>
            <person name="Durand P.M."/>
        </authorList>
    </citation>
    <scope>NUCLEOTIDE SEQUENCE [LARGE SCALE GENOMIC DNA]</scope>
    <source>
        <strain evidence="6 7">NIES-571</strain>
    </source>
</reference>
<dbReference type="GO" id="GO:0006099">
    <property type="term" value="P:tricarboxylic acid cycle"/>
    <property type="evidence" value="ECO:0007669"/>
    <property type="project" value="TreeGrafter"/>
</dbReference>
<evidence type="ECO:0000256" key="4">
    <source>
        <dbReference type="ARBA" id="ARBA00023052"/>
    </source>
</evidence>
<evidence type="ECO:0000313" key="6">
    <source>
        <dbReference type="EMBL" id="PNH02623.1"/>
    </source>
</evidence>
<evidence type="ECO:0000256" key="2">
    <source>
        <dbReference type="ARBA" id="ARBA00006936"/>
    </source>
</evidence>
<keyword evidence="4" id="KW-0786">Thiamine pyrophosphate</keyword>
<dbReference type="Gene3D" id="3.40.50.970">
    <property type="match status" value="1"/>
</dbReference>
<protein>
    <submittedName>
        <fullName evidence="6">2-oxoglutarate dehydrogenase-like, mitochondrial</fullName>
    </submittedName>
</protein>
<dbReference type="EMBL" id="PGGS01000621">
    <property type="protein sequence ID" value="PNH02623.1"/>
    <property type="molecule type" value="Genomic_DNA"/>
</dbReference>
<dbReference type="Proteomes" id="UP000236333">
    <property type="component" value="Unassembled WGS sequence"/>
</dbReference>
<evidence type="ECO:0000256" key="3">
    <source>
        <dbReference type="ARBA" id="ARBA00023002"/>
    </source>
</evidence>
<dbReference type="AlphaFoldDB" id="A0A2J7ZQS7"/>
<evidence type="ECO:0000256" key="1">
    <source>
        <dbReference type="ARBA" id="ARBA00001964"/>
    </source>
</evidence>
<dbReference type="GO" id="GO:0045252">
    <property type="term" value="C:oxoglutarate dehydrogenase complex"/>
    <property type="evidence" value="ECO:0007669"/>
    <property type="project" value="TreeGrafter"/>
</dbReference>
<dbReference type="OrthoDB" id="413077at2759"/>
<organism evidence="6 7">
    <name type="scientific">Tetrabaena socialis</name>
    <dbReference type="NCBI Taxonomy" id="47790"/>
    <lineage>
        <taxon>Eukaryota</taxon>
        <taxon>Viridiplantae</taxon>
        <taxon>Chlorophyta</taxon>
        <taxon>core chlorophytes</taxon>
        <taxon>Chlorophyceae</taxon>
        <taxon>CS clade</taxon>
        <taxon>Chlamydomonadales</taxon>
        <taxon>Tetrabaenaceae</taxon>
        <taxon>Tetrabaena</taxon>
    </lineage>
</organism>
<evidence type="ECO:0000313" key="7">
    <source>
        <dbReference type="Proteomes" id="UP000236333"/>
    </source>
</evidence>
<comment type="cofactor">
    <cofactor evidence="1">
        <name>thiamine diphosphate</name>
        <dbReference type="ChEBI" id="CHEBI:58937"/>
    </cofactor>
</comment>
<dbReference type="SUPFAM" id="SSF52518">
    <property type="entry name" value="Thiamin diphosphate-binding fold (THDP-binding)"/>
    <property type="match status" value="2"/>
</dbReference>
<dbReference type="GO" id="GO:0004591">
    <property type="term" value="F:oxoglutarate dehydrogenase (succinyl-transferring) activity"/>
    <property type="evidence" value="ECO:0007669"/>
    <property type="project" value="TreeGrafter"/>
</dbReference>
<gene>
    <name evidence="6" type="ORF">TSOC_011375</name>
</gene>
<dbReference type="InterPro" id="IPR029061">
    <property type="entry name" value="THDP-binding"/>
</dbReference>
<accession>A0A2J7ZQS7</accession>
<dbReference type="GO" id="GO:0030976">
    <property type="term" value="F:thiamine pyrophosphate binding"/>
    <property type="evidence" value="ECO:0007669"/>
    <property type="project" value="InterPro"/>
</dbReference>
<sequence length="234" mass="24957">MRAGSKFVPLQNVFPGQAPQSFTVCNSSLSEFGVLGFELGYSMESPNSLVLWEAQFGDFANGAQVAFTTDPKDSRSSPYCTDVAKSLNCPIFHVNADDVESVVRVCQLAIEWRQLPAAAGVTSPSIVVALAAYAAAFGLERGQRFGALKGWLHVIEDADQRDGAVVVDSCQEDVRDVWAAKDIPISRILGGAEKLSSLLVGRARELGDGPIGSSAVALLVRLDAGTDFYCMGKH</sequence>
<evidence type="ECO:0000259" key="5">
    <source>
        <dbReference type="Pfam" id="PF02779"/>
    </source>
</evidence>
<comment type="caution">
    <text evidence="6">The sequence shown here is derived from an EMBL/GenBank/DDBJ whole genome shotgun (WGS) entry which is preliminary data.</text>
</comment>
<comment type="similarity">
    <text evidence="2">Belongs to the alpha-ketoglutarate dehydrogenase family.</text>
</comment>
<keyword evidence="7" id="KW-1185">Reference proteome</keyword>
<dbReference type="PANTHER" id="PTHR23152:SF4">
    <property type="entry name" value="2-OXOADIPATE DEHYDROGENASE COMPLEX COMPONENT E1"/>
    <property type="match status" value="1"/>
</dbReference>
<name>A0A2J7ZQS7_9CHLO</name>
<dbReference type="Pfam" id="PF02779">
    <property type="entry name" value="Transket_pyr"/>
    <property type="match status" value="1"/>
</dbReference>
<dbReference type="InterPro" id="IPR011603">
    <property type="entry name" value="2oxoglutarate_DH_E1"/>
</dbReference>
<dbReference type="PANTHER" id="PTHR23152">
    <property type="entry name" value="2-OXOGLUTARATE DEHYDROGENASE"/>
    <property type="match status" value="1"/>
</dbReference>
<keyword evidence="3" id="KW-0560">Oxidoreductase</keyword>